<accession>U5QGH5</accession>
<dbReference type="SUPFAM" id="SSF55154">
    <property type="entry name" value="CYTH-like phosphatases"/>
    <property type="match status" value="1"/>
</dbReference>
<proteinExistence type="predicted"/>
<dbReference type="STRING" id="1183438.GKIL_0488"/>
<dbReference type="Gene3D" id="2.40.320.10">
    <property type="entry name" value="Hypothetical Protein Pfu-838710-001"/>
    <property type="match status" value="1"/>
</dbReference>
<organism evidence="2 3">
    <name type="scientific">Gloeobacter kilaueensis (strain ATCC BAA-2537 / CCAP 1431/1 / ULC 316 / JS1)</name>
    <dbReference type="NCBI Taxonomy" id="1183438"/>
    <lineage>
        <taxon>Bacteria</taxon>
        <taxon>Bacillati</taxon>
        <taxon>Cyanobacteriota</taxon>
        <taxon>Cyanophyceae</taxon>
        <taxon>Gloeobacterales</taxon>
        <taxon>Gloeobacteraceae</taxon>
        <taxon>Gloeobacter</taxon>
    </lineage>
</organism>
<sequence>MFEIEKKYRLPPEQRPLLEKRLVERYGAARRLREEDVHGFTSAQKHYLRLRTSGESTKLIAKGPTQLSSDGIRIRPEYEVPIEGAAFEAARHLVELLTIEPLPAMRRTRSVWKIAEQAEIVIDDLDALPDQPFVELEVLGTDRESAQATIRSFEGELGLDPAWQEVKSYAQILVDIPSPSQEVAANPQENVMND</sequence>
<reference evidence="2 3" key="1">
    <citation type="journal article" date="2013" name="PLoS ONE">
        <title>Cultivation and Complete Genome Sequencing of Gloeobacter kilaueensis sp. nov., from a Lava Cave in Kilauea Caldera, Hawai'i.</title>
        <authorList>
            <person name="Saw J.H."/>
            <person name="Schatz M."/>
            <person name="Brown M.V."/>
            <person name="Kunkel D.D."/>
            <person name="Foster J.S."/>
            <person name="Shick H."/>
            <person name="Christensen S."/>
            <person name="Hou S."/>
            <person name="Wan X."/>
            <person name="Donachie S.P."/>
        </authorList>
    </citation>
    <scope>NUCLEOTIDE SEQUENCE [LARGE SCALE GENOMIC DNA]</scope>
    <source>
        <strain evidence="3">JS</strain>
    </source>
</reference>
<dbReference type="InterPro" id="IPR023577">
    <property type="entry name" value="CYTH_domain"/>
</dbReference>
<dbReference type="EMBL" id="CP003587">
    <property type="protein sequence ID" value="AGY56734.1"/>
    <property type="molecule type" value="Genomic_DNA"/>
</dbReference>
<evidence type="ECO:0000313" key="3">
    <source>
        <dbReference type="Proteomes" id="UP000017396"/>
    </source>
</evidence>
<evidence type="ECO:0000313" key="2">
    <source>
        <dbReference type="EMBL" id="AGY56734.1"/>
    </source>
</evidence>
<dbReference type="HOGENOM" id="CLU_120901_0_0_3"/>
<dbReference type="InterPro" id="IPR033469">
    <property type="entry name" value="CYTH-like_dom_sf"/>
</dbReference>
<feature type="domain" description="CYTH" evidence="1">
    <location>
        <begin position="1"/>
        <end position="175"/>
    </location>
</feature>
<dbReference type="KEGG" id="glj:GKIL_0488"/>
<protein>
    <submittedName>
        <fullName evidence="2">Adenylyl cyclase CyaB</fullName>
    </submittedName>
</protein>
<dbReference type="PROSITE" id="PS51707">
    <property type="entry name" value="CYTH"/>
    <property type="match status" value="1"/>
</dbReference>
<name>U5QGH5_GLOK1</name>
<dbReference type="RefSeq" id="WP_023171761.1">
    <property type="nucleotide sequence ID" value="NC_022600.1"/>
</dbReference>
<gene>
    <name evidence="2" type="ORF">GKIL_0488</name>
</gene>
<dbReference type="AlphaFoldDB" id="U5QGH5"/>
<evidence type="ECO:0000259" key="1">
    <source>
        <dbReference type="PROSITE" id="PS51707"/>
    </source>
</evidence>
<dbReference type="OrthoDB" id="9842059at2"/>
<dbReference type="SMART" id="SM01118">
    <property type="entry name" value="CYTH"/>
    <property type="match status" value="1"/>
</dbReference>
<dbReference type="eggNOG" id="COG1437">
    <property type="taxonomic scope" value="Bacteria"/>
</dbReference>
<dbReference type="Pfam" id="PF01928">
    <property type="entry name" value="CYTH"/>
    <property type="match status" value="1"/>
</dbReference>
<dbReference type="Proteomes" id="UP000017396">
    <property type="component" value="Chromosome"/>
</dbReference>
<keyword evidence="3" id="KW-1185">Reference proteome</keyword>